<reference evidence="9 10" key="1">
    <citation type="submission" date="2022-12" db="EMBL/GenBank/DDBJ databases">
        <title>Chromosome-level genome of Tegillarca granosa.</title>
        <authorList>
            <person name="Kim J."/>
        </authorList>
    </citation>
    <scope>NUCLEOTIDE SEQUENCE [LARGE SCALE GENOMIC DNA]</scope>
    <source>
        <strain evidence="9">Teg-2019</strain>
        <tissue evidence="9">Adductor muscle</tissue>
    </source>
</reference>
<evidence type="ECO:0000256" key="4">
    <source>
        <dbReference type="ARBA" id="ARBA00022801"/>
    </source>
</evidence>
<evidence type="ECO:0000256" key="2">
    <source>
        <dbReference type="ARBA" id="ARBA00022525"/>
    </source>
</evidence>
<keyword evidence="3" id="KW-0479">Metal-binding</keyword>
<dbReference type="SUPFAM" id="SSF82895">
    <property type="entry name" value="TSP-1 type 1 repeat"/>
    <property type="match status" value="5"/>
</dbReference>
<feature type="domain" description="ADAMTS cysteine-rich" evidence="8">
    <location>
        <begin position="5"/>
        <end position="70"/>
    </location>
</feature>
<dbReference type="PROSITE" id="PS50092">
    <property type="entry name" value="TSP1"/>
    <property type="match status" value="5"/>
</dbReference>
<name>A0ABQ9EBF1_TEGGR</name>
<protein>
    <recommendedName>
        <fullName evidence="8">ADAMTS cysteine-rich domain-containing protein</fullName>
    </recommendedName>
</protein>
<dbReference type="InterPro" id="IPR050439">
    <property type="entry name" value="ADAMTS_ADAMTS-like"/>
</dbReference>
<keyword evidence="10" id="KW-1185">Reference proteome</keyword>
<dbReference type="Pfam" id="PF19030">
    <property type="entry name" value="TSP1_ADAMTS"/>
    <property type="match status" value="5"/>
</dbReference>
<keyword evidence="2" id="KW-0964">Secreted</keyword>
<keyword evidence="6" id="KW-1015">Disulfide bond</keyword>
<evidence type="ECO:0000256" key="6">
    <source>
        <dbReference type="ARBA" id="ARBA00023157"/>
    </source>
</evidence>
<dbReference type="Gene3D" id="3.40.1620.60">
    <property type="match status" value="1"/>
</dbReference>
<evidence type="ECO:0000313" key="9">
    <source>
        <dbReference type="EMBL" id="KAJ8301217.1"/>
    </source>
</evidence>
<dbReference type="Pfam" id="PF17771">
    <property type="entry name" value="ADAMTS_CR_2"/>
    <property type="match status" value="1"/>
</dbReference>
<comment type="subcellular location">
    <subcellularLocation>
        <location evidence="1">Secreted</location>
    </subcellularLocation>
</comment>
<dbReference type="InterPro" id="IPR036383">
    <property type="entry name" value="TSP1_rpt_sf"/>
</dbReference>
<evidence type="ECO:0000259" key="8">
    <source>
        <dbReference type="Pfam" id="PF17771"/>
    </source>
</evidence>
<evidence type="ECO:0000313" key="10">
    <source>
        <dbReference type="Proteomes" id="UP001217089"/>
    </source>
</evidence>
<dbReference type="EMBL" id="JARBDR010000918">
    <property type="protein sequence ID" value="KAJ8301217.1"/>
    <property type="molecule type" value="Genomic_DNA"/>
</dbReference>
<dbReference type="SMART" id="SM00209">
    <property type="entry name" value="TSP1"/>
    <property type="match status" value="5"/>
</dbReference>
<dbReference type="InterPro" id="IPR041645">
    <property type="entry name" value="ADAMTS_CR_2"/>
</dbReference>
<accession>A0ABQ9EBF1</accession>
<proteinExistence type="predicted"/>
<comment type="caution">
    <text evidence="9">The sequence shown here is derived from an EMBL/GenBank/DDBJ whole genome shotgun (WGS) entry which is preliminary data.</text>
</comment>
<gene>
    <name evidence="9" type="ORF">KUTeg_020204</name>
</gene>
<evidence type="ECO:0000256" key="1">
    <source>
        <dbReference type="ARBA" id="ARBA00004613"/>
    </source>
</evidence>
<keyword evidence="7" id="KW-0325">Glycoprotein</keyword>
<dbReference type="PANTHER" id="PTHR13723">
    <property type="entry name" value="ADAMTS A DISINTEGRIN AND METALLOPROTEASE WITH THROMBOSPONDIN MOTIFS PROTEASE"/>
    <property type="match status" value="1"/>
</dbReference>
<keyword evidence="4" id="KW-0378">Hydrolase</keyword>
<organism evidence="9 10">
    <name type="scientific">Tegillarca granosa</name>
    <name type="common">Malaysian cockle</name>
    <name type="synonym">Anadara granosa</name>
    <dbReference type="NCBI Taxonomy" id="220873"/>
    <lineage>
        <taxon>Eukaryota</taxon>
        <taxon>Metazoa</taxon>
        <taxon>Spiralia</taxon>
        <taxon>Lophotrochozoa</taxon>
        <taxon>Mollusca</taxon>
        <taxon>Bivalvia</taxon>
        <taxon>Autobranchia</taxon>
        <taxon>Pteriomorphia</taxon>
        <taxon>Arcoida</taxon>
        <taxon>Arcoidea</taxon>
        <taxon>Arcidae</taxon>
        <taxon>Tegillarca</taxon>
    </lineage>
</organism>
<evidence type="ECO:0000256" key="5">
    <source>
        <dbReference type="ARBA" id="ARBA00022833"/>
    </source>
</evidence>
<keyword evidence="5" id="KW-0862">Zinc</keyword>
<sequence length="487" mass="56050">MRLNPGQVYSVHKQCELTFGGSYQFCPSPIKGEGECVRLWCTNSKRKHGCRTLHMPWADGTLCGRKSQCPPGTPDFREMQCAAYNNKLKLQGLPPNVRWLPKYAGSYNYVGIIPKGAQNINIQQRGYRNLKDDDTFLVGELNKKSVHQDVVKCSHTCGSGIRHRKVYCYLGDSKVDESRCSILMKPVATESCNHGTCPFWYTGYWEGCSVTCGKGFQTRQVRCQDKHGRHTINSRCSGSPKPSERQTCRVEKCGVWREGPWGECSVTCGEGRVTRQIACFLFDRHRAEERACDPEIRPVGTKPCYAGDCLTTRYYFETTTRVKVISESRNIGTDYWRVGPWSGCSATCEGGWQRRQVVCQDDFYRETNRCNNLTKPEVLRSCDAGPCPGWTTGMWSECSRSCGGDGIQSRRVLCQMVNGRVLPDRMCDITVRPVDRKLCNNGTCHTSRRRWHVPAWSPVRHYPFWRNRHPYYNRNPYNYRYPYYRWY</sequence>
<evidence type="ECO:0000256" key="3">
    <source>
        <dbReference type="ARBA" id="ARBA00022723"/>
    </source>
</evidence>
<dbReference type="Proteomes" id="UP001217089">
    <property type="component" value="Unassembled WGS sequence"/>
</dbReference>
<dbReference type="InterPro" id="IPR000884">
    <property type="entry name" value="TSP1_rpt"/>
</dbReference>
<evidence type="ECO:0000256" key="7">
    <source>
        <dbReference type="ARBA" id="ARBA00023180"/>
    </source>
</evidence>
<dbReference type="PANTHER" id="PTHR13723:SF278">
    <property type="entry name" value="ADAM METALLOPEPTIDASE WITH THROMBOSPONDIN TYPE 1 MOTIF A, ISOFORM B"/>
    <property type="match status" value="1"/>
</dbReference>
<dbReference type="Gene3D" id="2.20.100.10">
    <property type="entry name" value="Thrombospondin type-1 (TSP1) repeat"/>
    <property type="match status" value="5"/>
</dbReference>